<sequence length="93" mass="9409">MLSGGLAGSTGLARKEDNFLREEFSPGFRVALHHKDMGIAADAARAVGAVTPATAVAAQQIAAALANGWGELDHSVLLRGVARLSGANAASAR</sequence>
<dbReference type="EMBL" id="BAABJR010000005">
    <property type="protein sequence ID" value="GAA5207418.1"/>
    <property type="molecule type" value="Genomic_DNA"/>
</dbReference>
<dbReference type="InterPro" id="IPR029154">
    <property type="entry name" value="HIBADH-like_NADP-bd"/>
</dbReference>
<proteinExistence type="predicted"/>
<dbReference type="PANTHER" id="PTHR43060:SF15">
    <property type="entry name" value="3-HYDROXYISOBUTYRATE DEHYDROGENASE-LIKE 1, MITOCHONDRIAL-RELATED"/>
    <property type="match status" value="1"/>
</dbReference>
<dbReference type="PANTHER" id="PTHR43060">
    <property type="entry name" value="3-HYDROXYISOBUTYRATE DEHYDROGENASE-LIKE 1, MITOCHONDRIAL-RELATED"/>
    <property type="match status" value="1"/>
</dbReference>
<comment type="caution">
    <text evidence="2">The sequence shown here is derived from an EMBL/GenBank/DDBJ whole genome shotgun (WGS) entry which is preliminary data.</text>
</comment>
<dbReference type="Gene3D" id="1.10.1040.10">
    <property type="entry name" value="N-(1-d-carboxylethyl)-l-norvaline Dehydrogenase, domain 2"/>
    <property type="match status" value="1"/>
</dbReference>
<name>A0ABP9SZN0_9ACTN</name>
<evidence type="ECO:0000259" key="1">
    <source>
        <dbReference type="Pfam" id="PF14833"/>
    </source>
</evidence>
<dbReference type="Pfam" id="PF14833">
    <property type="entry name" value="NAD_binding_11"/>
    <property type="match status" value="1"/>
</dbReference>
<dbReference type="InterPro" id="IPR013328">
    <property type="entry name" value="6PGD_dom2"/>
</dbReference>
<organism evidence="2 3">
    <name type="scientific">Streptomyces thinghirensis</name>
    <dbReference type="NCBI Taxonomy" id="551547"/>
    <lineage>
        <taxon>Bacteria</taxon>
        <taxon>Bacillati</taxon>
        <taxon>Actinomycetota</taxon>
        <taxon>Actinomycetes</taxon>
        <taxon>Kitasatosporales</taxon>
        <taxon>Streptomycetaceae</taxon>
        <taxon>Streptomyces</taxon>
    </lineage>
</organism>
<keyword evidence="3" id="KW-1185">Reference proteome</keyword>
<evidence type="ECO:0000313" key="3">
    <source>
        <dbReference type="Proteomes" id="UP001499878"/>
    </source>
</evidence>
<dbReference type="InterPro" id="IPR008927">
    <property type="entry name" value="6-PGluconate_DH-like_C_sf"/>
</dbReference>
<reference evidence="3" key="1">
    <citation type="journal article" date="2019" name="Int. J. Syst. Evol. Microbiol.">
        <title>The Global Catalogue of Microorganisms (GCM) 10K type strain sequencing project: providing services to taxonomists for standard genome sequencing and annotation.</title>
        <authorList>
            <consortium name="The Broad Institute Genomics Platform"/>
            <consortium name="The Broad Institute Genome Sequencing Center for Infectious Disease"/>
            <person name="Wu L."/>
            <person name="Ma J."/>
        </authorList>
    </citation>
    <scope>NUCLEOTIDE SEQUENCE [LARGE SCALE GENOMIC DNA]</scope>
    <source>
        <strain evidence="3">JCM 18306</strain>
    </source>
</reference>
<gene>
    <name evidence="2" type="ORF">GCM10023323_22850</name>
</gene>
<dbReference type="SUPFAM" id="SSF48179">
    <property type="entry name" value="6-phosphogluconate dehydrogenase C-terminal domain-like"/>
    <property type="match status" value="1"/>
</dbReference>
<accession>A0ABP9SZN0</accession>
<evidence type="ECO:0000313" key="2">
    <source>
        <dbReference type="EMBL" id="GAA5207418.1"/>
    </source>
</evidence>
<dbReference type="Proteomes" id="UP001499878">
    <property type="component" value="Unassembled WGS sequence"/>
</dbReference>
<feature type="domain" description="3-hydroxyisobutyrate dehydrogenase-like NAD-binding" evidence="1">
    <location>
        <begin position="2"/>
        <end position="79"/>
    </location>
</feature>
<protein>
    <recommendedName>
        <fullName evidence="1">3-hydroxyisobutyrate dehydrogenase-like NAD-binding domain-containing protein</fullName>
    </recommendedName>
</protein>